<dbReference type="AlphaFoldDB" id="A0A1D7TJS8"/>
<organism evidence="3 4">
    <name type="scientific">Sulfurospirillum halorespirans DSM 13726</name>
    <dbReference type="NCBI Taxonomy" id="1193502"/>
    <lineage>
        <taxon>Bacteria</taxon>
        <taxon>Pseudomonadati</taxon>
        <taxon>Campylobacterota</taxon>
        <taxon>Epsilonproteobacteria</taxon>
        <taxon>Campylobacterales</taxon>
        <taxon>Sulfurospirillaceae</taxon>
        <taxon>Sulfurospirillum</taxon>
    </lineage>
</organism>
<keyword evidence="4" id="KW-1185">Reference proteome</keyword>
<evidence type="ECO:0000313" key="4">
    <source>
        <dbReference type="Proteomes" id="UP000094609"/>
    </source>
</evidence>
<dbReference type="InterPro" id="IPR001623">
    <property type="entry name" value="DnaJ_domain"/>
</dbReference>
<dbReference type="CDD" id="cd06257">
    <property type="entry name" value="DnaJ"/>
    <property type="match status" value="1"/>
</dbReference>
<dbReference type="PANTHER" id="PTHR44145:SF3">
    <property type="entry name" value="DNAJ HOMOLOG SUBFAMILY A MEMBER 3, MITOCHONDRIAL"/>
    <property type="match status" value="1"/>
</dbReference>
<dbReference type="PROSITE" id="PS50076">
    <property type="entry name" value="DNAJ_2"/>
    <property type="match status" value="1"/>
</dbReference>
<evidence type="ECO:0000313" key="3">
    <source>
        <dbReference type="EMBL" id="AOO65252.1"/>
    </source>
</evidence>
<dbReference type="Proteomes" id="UP000094609">
    <property type="component" value="Chromosome"/>
</dbReference>
<dbReference type="SUPFAM" id="SSF46565">
    <property type="entry name" value="Chaperone J-domain"/>
    <property type="match status" value="1"/>
</dbReference>
<keyword evidence="1" id="KW-0143">Chaperone</keyword>
<reference evidence="4" key="1">
    <citation type="submission" date="2016-08" db="EMBL/GenBank/DDBJ databases">
        <title>Complete genome sequence of the organohalide-respiring Epsilonproteobacterium Sulfurospirillum halorespirans.</title>
        <authorList>
            <person name="Goris T."/>
            <person name="Zimmermann J."/>
            <person name="Schenz B."/>
            <person name="Lemos M."/>
            <person name="Hackermueller J."/>
            <person name="Diekert G."/>
        </authorList>
    </citation>
    <scope>NUCLEOTIDE SEQUENCE [LARGE SCALE GENOMIC DNA]</scope>
    <source>
        <strain>DSM 13726</strain>
        <strain evidence="4">PCE-M2</strain>
    </source>
</reference>
<dbReference type="STRING" id="1193502.SHALO_1477"/>
<evidence type="ECO:0000256" key="1">
    <source>
        <dbReference type="ARBA" id="ARBA00023186"/>
    </source>
</evidence>
<dbReference type="Pfam" id="PF00226">
    <property type="entry name" value="DnaJ"/>
    <property type="match status" value="1"/>
</dbReference>
<dbReference type="Gene3D" id="1.10.287.110">
    <property type="entry name" value="DnaJ domain"/>
    <property type="match status" value="1"/>
</dbReference>
<protein>
    <submittedName>
        <fullName evidence="3">DnaJ-like protein</fullName>
    </submittedName>
</protein>
<dbReference type="SMART" id="SM00271">
    <property type="entry name" value="DnaJ"/>
    <property type="match status" value="1"/>
</dbReference>
<gene>
    <name evidence="3" type="ORF">SHALO_1477</name>
</gene>
<dbReference type="NCBIfam" id="NF006503">
    <property type="entry name" value="PRK08937.3-3"/>
    <property type="match status" value="1"/>
</dbReference>
<dbReference type="EMBL" id="CP017111">
    <property type="protein sequence ID" value="AOO65252.1"/>
    <property type="molecule type" value="Genomic_DNA"/>
</dbReference>
<sequence>MHLSLSHDMLALTIQEDSKTFYYLQNIADKNFQKKIGRKEKMIIFKEQDELVQRRYFLKLIGKIYLRKTGNAEHAHIIENAIDKTIKISLLKSNQVLQKMSINLVIEDSYAVVFHLGSHNTLFASYLKSYFKDHLVRIRPKNGTITLYPNSDVTVHLLEKLLEQKELFGCFVEFSYAMEEFLAYKRSFVAKRAKRSRHNALFSLLEEYFGILGCRVEDSFEMIRKNYLTLVKKYHPDSCGLYDGDLHVKYVAKFQEIQNAYEMLKMHFRHVDAKIA</sequence>
<dbReference type="PATRIC" id="fig|1193502.14.peg.1496"/>
<feature type="domain" description="J" evidence="2">
    <location>
        <begin position="207"/>
        <end position="269"/>
    </location>
</feature>
<evidence type="ECO:0000259" key="2">
    <source>
        <dbReference type="PROSITE" id="PS50076"/>
    </source>
</evidence>
<dbReference type="InterPro" id="IPR051938">
    <property type="entry name" value="Apopto_cytoskel_mod"/>
</dbReference>
<proteinExistence type="predicted"/>
<dbReference type="PANTHER" id="PTHR44145">
    <property type="entry name" value="DNAJ HOMOLOG SUBFAMILY A MEMBER 3, MITOCHONDRIAL"/>
    <property type="match status" value="1"/>
</dbReference>
<dbReference type="InterPro" id="IPR036869">
    <property type="entry name" value="J_dom_sf"/>
</dbReference>
<dbReference type="RefSeq" id="WP_069478030.1">
    <property type="nucleotide sequence ID" value="NZ_CP017111.1"/>
</dbReference>
<dbReference type="KEGG" id="shal:SHALO_1477"/>
<accession>A0A1D7TJS8</accession>
<name>A0A1D7TJS8_9BACT</name>